<gene>
    <name evidence="2" type="ORF">ACFO3R_33950</name>
</gene>
<feature type="domain" description="PLD phosphodiesterase" evidence="1">
    <location>
        <begin position="76"/>
        <end position="103"/>
    </location>
</feature>
<evidence type="ECO:0000313" key="3">
    <source>
        <dbReference type="Proteomes" id="UP001595871"/>
    </source>
</evidence>
<dbReference type="EMBL" id="JBHSCF010000069">
    <property type="protein sequence ID" value="MFC4191341.1"/>
    <property type="molecule type" value="Genomic_DNA"/>
</dbReference>
<keyword evidence="3" id="KW-1185">Reference proteome</keyword>
<organism evidence="2 3">
    <name type="scientific">Streptomyces flavovirens</name>
    <dbReference type="NCBI Taxonomy" id="52258"/>
    <lineage>
        <taxon>Bacteria</taxon>
        <taxon>Bacillati</taxon>
        <taxon>Actinomycetota</taxon>
        <taxon>Actinomycetes</taxon>
        <taxon>Kitasatosporales</taxon>
        <taxon>Streptomycetaceae</taxon>
        <taxon>Streptomyces</taxon>
    </lineage>
</organism>
<evidence type="ECO:0000313" key="2">
    <source>
        <dbReference type="EMBL" id="MFC4191341.1"/>
    </source>
</evidence>
<dbReference type="Pfam" id="PF13091">
    <property type="entry name" value="PLDc_2"/>
    <property type="match status" value="1"/>
</dbReference>
<accession>A0ABV8NHJ8</accession>
<dbReference type="Gene3D" id="3.30.870.10">
    <property type="entry name" value="Endonuclease Chain A"/>
    <property type="match status" value="1"/>
</dbReference>
<dbReference type="SMART" id="SM00155">
    <property type="entry name" value="PLDc"/>
    <property type="match status" value="1"/>
</dbReference>
<sequence>QPHLLETTQEGPIMIVLRALWEGLRQAAQRVEVEVRVYMDTKAADGSDQHWSPTTSEVAAHLMPAEVWRTSKFDGKYVRNHAKFLAIDHRLLLVTSANFSWSAENNNVEFGVLIDNPNLTEAVERELHEAEGALYERVSGELRDPHQSK</sequence>
<dbReference type="RefSeq" id="WP_381583389.1">
    <property type="nucleotide sequence ID" value="NZ_JBHSCF010000069.1"/>
</dbReference>
<name>A0ABV8NHJ8_9ACTN</name>
<dbReference type="PROSITE" id="PS50035">
    <property type="entry name" value="PLD"/>
    <property type="match status" value="1"/>
</dbReference>
<evidence type="ECO:0000259" key="1">
    <source>
        <dbReference type="PROSITE" id="PS50035"/>
    </source>
</evidence>
<feature type="non-terminal residue" evidence="2">
    <location>
        <position position="1"/>
    </location>
</feature>
<dbReference type="InterPro" id="IPR001736">
    <property type="entry name" value="PLipase_D/transphosphatidylase"/>
</dbReference>
<comment type="caution">
    <text evidence="2">The sequence shown here is derived from an EMBL/GenBank/DDBJ whole genome shotgun (WGS) entry which is preliminary data.</text>
</comment>
<protein>
    <submittedName>
        <fullName evidence="2">Phospholipase D-like domain-containing protein</fullName>
    </submittedName>
</protein>
<proteinExistence type="predicted"/>
<dbReference type="SUPFAM" id="SSF56024">
    <property type="entry name" value="Phospholipase D/nuclease"/>
    <property type="match status" value="1"/>
</dbReference>
<reference evidence="3" key="1">
    <citation type="journal article" date="2019" name="Int. J. Syst. Evol. Microbiol.">
        <title>The Global Catalogue of Microorganisms (GCM) 10K type strain sequencing project: providing services to taxonomists for standard genome sequencing and annotation.</title>
        <authorList>
            <consortium name="The Broad Institute Genomics Platform"/>
            <consortium name="The Broad Institute Genome Sequencing Center for Infectious Disease"/>
            <person name="Wu L."/>
            <person name="Ma J."/>
        </authorList>
    </citation>
    <scope>NUCLEOTIDE SEQUENCE [LARGE SCALE GENOMIC DNA]</scope>
    <source>
        <strain evidence="3">CCM 3243</strain>
    </source>
</reference>
<dbReference type="InterPro" id="IPR025202">
    <property type="entry name" value="PLD-like_dom"/>
</dbReference>
<dbReference type="Proteomes" id="UP001595871">
    <property type="component" value="Unassembled WGS sequence"/>
</dbReference>